<keyword evidence="2" id="KW-1185">Reference proteome</keyword>
<accession>A0A841DWK0</accession>
<sequence>MERVQVELEAPGLDRRGTLIRYGHFGRPVLVFPSEQGRAWDYENNGMVDAVAHLIEAGRVKLYCVDSYDHVSWSDRSIQLEVRARRHEFYESWIVNQVVPKIAADSPGVRDIITTGCSLGAYHALNFAFKRSDLFPIAICQSGNYDAASWHAWGERGDATYFNNPADYLPNLSGEHLEWLRKRLFILLTVGQGDWETHPTGSLPSARATAAVLEKQGIPHELDLWGYDVAHDWPWWRQQLARHLPRFC</sequence>
<dbReference type="SUPFAM" id="SSF53474">
    <property type="entry name" value="alpha/beta-Hydrolases"/>
    <property type="match status" value="1"/>
</dbReference>
<reference evidence="1 2" key="1">
    <citation type="submission" date="2020-08" db="EMBL/GenBank/DDBJ databases">
        <title>Sequencing the genomes of 1000 actinobacteria strains.</title>
        <authorList>
            <person name="Klenk H.-P."/>
        </authorList>
    </citation>
    <scope>NUCLEOTIDE SEQUENCE [LARGE SCALE GENOMIC DNA]</scope>
    <source>
        <strain evidence="1 2">DSM 17294</strain>
    </source>
</reference>
<dbReference type="AlphaFoldDB" id="A0A841DWK0"/>
<proteinExistence type="predicted"/>
<dbReference type="PANTHER" id="PTHR48098:SF3">
    <property type="entry name" value="IRON(III) ENTEROBACTIN ESTERASE"/>
    <property type="match status" value="1"/>
</dbReference>
<name>A0A841DWK0_9ACTN</name>
<dbReference type="InterPro" id="IPR050583">
    <property type="entry name" value="Mycobacterial_A85_antigen"/>
</dbReference>
<dbReference type="Gene3D" id="3.40.50.1820">
    <property type="entry name" value="alpha/beta hydrolase"/>
    <property type="match status" value="1"/>
</dbReference>
<gene>
    <name evidence="1" type="ORF">HDA44_004477</name>
</gene>
<dbReference type="Pfam" id="PF00756">
    <property type="entry name" value="Esterase"/>
    <property type="match status" value="1"/>
</dbReference>
<evidence type="ECO:0000313" key="2">
    <source>
        <dbReference type="Proteomes" id="UP000558997"/>
    </source>
</evidence>
<dbReference type="EMBL" id="JACHNF010000001">
    <property type="protein sequence ID" value="MBB5981136.1"/>
    <property type="molecule type" value="Genomic_DNA"/>
</dbReference>
<dbReference type="Proteomes" id="UP000558997">
    <property type="component" value="Unassembled WGS sequence"/>
</dbReference>
<dbReference type="InterPro" id="IPR000801">
    <property type="entry name" value="Esterase-like"/>
</dbReference>
<dbReference type="PANTHER" id="PTHR48098">
    <property type="entry name" value="ENTEROCHELIN ESTERASE-RELATED"/>
    <property type="match status" value="1"/>
</dbReference>
<evidence type="ECO:0000313" key="1">
    <source>
        <dbReference type="EMBL" id="MBB5981136.1"/>
    </source>
</evidence>
<protein>
    <submittedName>
        <fullName evidence="1">Esterase/lipase superfamily enzyme</fullName>
    </submittedName>
</protein>
<comment type="caution">
    <text evidence="1">The sequence shown here is derived from an EMBL/GenBank/DDBJ whole genome shotgun (WGS) entry which is preliminary data.</text>
</comment>
<dbReference type="InterPro" id="IPR029058">
    <property type="entry name" value="AB_hydrolase_fold"/>
</dbReference>
<organism evidence="1 2">
    <name type="scientific">Kribbella solani</name>
    <dbReference type="NCBI Taxonomy" id="236067"/>
    <lineage>
        <taxon>Bacteria</taxon>
        <taxon>Bacillati</taxon>
        <taxon>Actinomycetota</taxon>
        <taxon>Actinomycetes</taxon>
        <taxon>Propionibacteriales</taxon>
        <taxon>Kribbellaceae</taxon>
        <taxon>Kribbella</taxon>
    </lineage>
</organism>
<dbReference type="RefSeq" id="WP_184837382.1">
    <property type="nucleotide sequence ID" value="NZ_BAAAVN010000016.1"/>
</dbReference>